<dbReference type="InterPro" id="IPR001584">
    <property type="entry name" value="Integrase_cat-core"/>
</dbReference>
<keyword evidence="13" id="KW-1185">Reference proteome</keyword>
<keyword evidence="8" id="KW-0175">Coiled coil</keyword>
<proteinExistence type="predicted"/>
<dbReference type="InterPro" id="IPR041577">
    <property type="entry name" value="RT_RNaseH_2"/>
</dbReference>
<evidence type="ECO:0000313" key="13">
    <source>
        <dbReference type="Proteomes" id="UP001235939"/>
    </source>
</evidence>
<dbReference type="InterPro" id="IPR012337">
    <property type="entry name" value="RNaseH-like_sf"/>
</dbReference>
<dbReference type="Pfam" id="PF00078">
    <property type="entry name" value="RVT_1"/>
    <property type="match status" value="3"/>
</dbReference>
<feature type="region of interest" description="Disordered" evidence="9">
    <location>
        <begin position="3107"/>
        <end position="3146"/>
    </location>
</feature>
<evidence type="ECO:0000256" key="7">
    <source>
        <dbReference type="ARBA" id="ARBA00022918"/>
    </source>
</evidence>
<evidence type="ECO:0000256" key="1">
    <source>
        <dbReference type="ARBA" id="ARBA00012493"/>
    </source>
</evidence>
<dbReference type="Gene3D" id="3.30.420.10">
    <property type="entry name" value="Ribonuclease H-like superfamily/Ribonuclease H"/>
    <property type="match status" value="2"/>
</dbReference>
<evidence type="ECO:0000256" key="9">
    <source>
        <dbReference type="SAM" id="MobiDB-lite"/>
    </source>
</evidence>
<dbReference type="Gene3D" id="1.10.340.70">
    <property type="match status" value="2"/>
</dbReference>
<feature type="coiled-coil region" evidence="8">
    <location>
        <begin position="1456"/>
        <end position="1490"/>
    </location>
</feature>
<protein>
    <recommendedName>
        <fullName evidence="1">RNA-directed DNA polymerase</fullName>
        <ecNumber evidence="1">2.7.7.49</ecNumber>
    </recommendedName>
</protein>
<evidence type="ECO:0000256" key="8">
    <source>
        <dbReference type="SAM" id="Coils"/>
    </source>
</evidence>
<dbReference type="PANTHER" id="PTHR37984:SF8">
    <property type="entry name" value="CCHC-TYPE DOMAIN-CONTAINING PROTEIN"/>
    <property type="match status" value="1"/>
</dbReference>
<dbReference type="InterPro" id="IPR041588">
    <property type="entry name" value="Integrase_H2C2"/>
</dbReference>
<feature type="domain" description="Integrase catalytic" evidence="11">
    <location>
        <begin position="2839"/>
        <end position="3009"/>
    </location>
</feature>
<dbReference type="SUPFAM" id="SSF53098">
    <property type="entry name" value="Ribonuclease H-like"/>
    <property type="match status" value="2"/>
</dbReference>
<dbReference type="Pfam" id="PF23055">
    <property type="entry name" value="DUF7041"/>
    <property type="match status" value="1"/>
</dbReference>
<feature type="domain" description="Reverse transcriptase" evidence="10">
    <location>
        <begin position="144"/>
        <end position="325"/>
    </location>
</feature>
<evidence type="ECO:0000256" key="4">
    <source>
        <dbReference type="ARBA" id="ARBA00022722"/>
    </source>
</evidence>
<dbReference type="InterPro" id="IPR043128">
    <property type="entry name" value="Rev_trsase/Diguanyl_cyclase"/>
</dbReference>
<keyword evidence="6" id="KW-0378">Hydrolase</keyword>
<evidence type="ECO:0000256" key="3">
    <source>
        <dbReference type="ARBA" id="ARBA00022695"/>
    </source>
</evidence>
<accession>A0ABY6LR83</accession>
<dbReference type="InterPro" id="IPR000477">
    <property type="entry name" value="RT_dom"/>
</dbReference>
<dbReference type="InterPro" id="IPR043502">
    <property type="entry name" value="DNA/RNA_pol_sf"/>
</dbReference>
<dbReference type="Pfam" id="PF17921">
    <property type="entry name" value="Integrase_H2C2"/>
    <property type="match status" value="2"/>
</dbReference>
<gene>
    <name evidence="12" type="ORF">LAZ67_21001765</name>
</gene>
<dbReference type="EC" id="2.7.7.49" evidence="1"/>
<dbReference type="InterPro" id="IPR021109">
    <property type="entry name" value="Peptidase_aspartic_dom_sf"/>
</dbReference>
<dbReference type="EMBL" id="CP092883">
    <property type="protein sequence ID" value="UYV82348.1"/>
    <property type="molecule type" value="Genomic_DNA"/>
</dbReference>
<dbReference type="Gene3D" id="3.10.20.370">
    <property type="match status" value="1"/>
</dbReference>
<dbReference type="Gene3D" id="3.10.10.10">
    <property type="entry name" value="HIV Type 1 Reverse Transcriptase, subunit A, domain 1"/>
    <property type="match status" value="4"/>
</dbReference>
<evidence type="ECO:0000313" key="12">
    <source>
        <dbReference type="EMBL" id="UYV82348.1"/>
    </source>
</evidence>
<dbReference type="Pfam" id="PF17917">
    <property type="entry name" value="RT_RNaseH"/>
    <property type="match status" value="2"/>
</dbReference>
<keyword evidence="7" id="KW-0695">RNA-directed DNA polymerase</keyword>
<sequence>MSDRLPEGDKNDLRVLSHGEIGIDGILGLPGFRALKLHLSYDGSIRSDYERKEDPTKSAFLSSLQTIEMSPQPPRIPLNEIHTGHDIFRAFSHCFCNDIKDMGNGSTITAPKLRMLTSKPVYRRQYPIPNKLVSKVKALVDELEEVGIVEGSTSLWNSPLFPVAKTDGSVRITMDLRMINEATEFFPFPIPRVEDNLRAFAGAKVFSTLDLTSGFFQIHIPESDRDYFTFSLPWGRYRFTRLPQGAKNSAQVFQWAMNLVLGDLLFKCVRLYIDDVIVYSDSHEQHVADLVDGLLPGMYGGVGNSAGKITMSQECGVQTSQGLRIQKPKQMNVRAIQEQDESSDEAVLQLRRHYAAGNIKKHKWMVKLLFETANQTVPLECQLDSGSTCNIMSLDEYRWVMQERSNNLDISNARLENFGGVILKPVGQKYLDCYFKEKKYNLLCQIVNINQKPLLSAKTIEDLNLVTKHDAVYHLANSSCSRAESIINKYEDVFKGLGMLPKEYHIEIEKEATPVQQHPRRIPIGLKAEFKRKLDDLEGRGIIERVQKSSSWISNLVLVKKQNKLRVCLDPRDLNKVIKRPHFRIPIIDEILPSLNNAKIFTVIDAKDGFWQVKLDSQSSDLTTFWTPFGRYKWLRMPFGISAAPEEFQRRLHEVIEGLEGVEVIADDILVFGKGNTTEDAIRDHNIKLEKLLMRARERNLKFNKDKIRLCSNHVNYMGHILSDEGLRPDPGKVEAIKAMSRPQNVREIQQYLGCINYLTKFLPRISEVVQPLRVLTQKCKSWSWSEPQEQAFMLSKELVTQAPVLKYFDPSLPVTIQSDASDKGLGAVLLQGEQPVAYASKALTNTETRYAQIEKECLSIVFACEHFYQYIAGGTKVHIETDHKPLEHIFKMPSELALHGNVAENWRRFKQRLMLYLEATEKATKPDKLKVAILLNFIGEEALEVFNTFHLKEDEAENFDLVINKFDDFCEPKKNVIFERFKFFSATQKDGESIDSFITELKGLSTSCEFESQKDSLIRDRIVYGIQDKALQERLLRGPNLTLLKAIEMCKTDEISKQQIKIMQNNQNICQIRKYEKKHSTKQNQESEKEFKCQRCGKSHRAKNFPAWGKRCSKCKKMNHFAAFCKSSAIRSLNDETEETVWSIHEAKVVHTLEWKKSIIVNGKEICFKLDSGAEVNVLPYTFTRQMKGLEIFRTNRKLTSYTGHEIKIKGIATLNCKTKNKTESLEFFIADGYYQPILGIEAIEKLSLIKKCDAVQTEQNNSAKEILNRHKNIFEGIGRLPIEHKIRLNENTTPVIAPSRKIPFSIREKVKAELERMEKLDIIEKVEEPSEWTHPIVVVQKPSGDVRICMDPRELNKYVQRERYILPTAETIFSELKGATVFSVFDASSAFWQVPLDKESTNLCTIATPFGRFRFKRLPYGLNSASEVFQRCINNILSGLQGTACYMDDILIYGSTMEEHNRNLETVLRRLEENNVKLNAKKQQIAVDKVNFLGHIISRDGIAIQASRAEAIQKLKIPENKTEVQRFLGMVTYLGKFIPNLSDKTAPLRKLISNKSEWKFGGEEIDCFKKLKDMVSNAPILTFFDPTKPITISSDASQYGIGTVLMQGGHAIEYASFSLNATQRKYAQIEKELLAIVFGCERFQYYIWGNDVIVETDHKPLLSIVNKPLEKLSPRLQRMVLRLMRFQISLKFTPGKNMFVADHLSRDPLKDEVDTSYLEGQTESVHMKLHHGAIDSPKRNPAGCSFITPGIAASKEKARSAFYWPGMITQVENEVEKCRTCQEYSRKNPEESRIAHEIPEFPWEKIAVDFMEVSGTSSILVVDYHSKFVEIRKLSSKRETETIMQLKTIFRTHGIPRTLVSDNGPPFNSTGFKNFAQKYEFKHQTSSPKYPRSNGQVERTIQTIKGLIIKAVKSGRDPNLALMEFNNTPKYDLPSPTQMLMGRSVRTLSTYTRQQLKPLFDTTKNYQKLRDHQQKYAGSPKRILRPLEVGDNIMLQERHRKWVLATVTAKHETPRSYMVKTPSGSEYRRNRSHLRPRKFSVEDSAQQVKVQAFLDLKQGQPWMTTYKITEDPLPKTKEHMIQGRTLPRKEAETNKVSIKIPPFWSDKPEIWFYQVEAQFAISGITLESTKFNYLVSQLEPQIVENLWDIIQDSQNNNKYTTAKNRLVSIFKESEEKILRKLLTGLELGDLKPSQLLRKMRTLKTDKDISEKVLQTLWMDKLPEIIKNILVVSEEGLDKLAEMADKIQEMNPRLQVYESKNKDPTFEEMTATIASLKEEIATLKLENRTRQNWRSNSPRPRQRSRSRSRNGADVSLIPFQGNGTPTEDIQLYAANGSLIPTYGFQILDVDLGLRRNFKWRFITARVSKGILGADFLKEHNLLIDLKNRQLVDGYTNLKIRGAVTSMSCGISTLDKNSKFYNILSSFPNITIPNLLRPKVQHNVRHFIATKGPPVFARARPLNSMLLKIAKKEFQYMLDNHIIRPSRSPWASPLHMVRKKEGSWRPCGDYRKLNSVTIPDRYPIPKLEDFNHILRKTRYYSKIDLFKAYYQIPINEEDREKTAVITPFGLFEFEVMSFGLCGAPATFQRFINQVLWALFTDASDRAMGAVLQHFIDGAWKPIAFFSKKLSESQTKYSTYDRELLAIFSAIKHFKFFLEGRDFTIFTDQKPLIYAFQQNLEKASPRQVRQLQYISQFTTSIRHVSGKDNMVADTLSRLSEIISIDYDIIAEKQQDDAELSNLRSQNKSLIFKEHRLPSGKTLWCDISTNRIRPYIPEEFRMNIFTSIHELSHPGIKTTVREVTSRYIWLNINKDIRNWTKGCINCQKSKITRHTKTEYGEFGKPDERFGTVHIDLIGPLPPSEGKTYCLTLIDRFTNWVEVLPLEDIKAETIIKSFYKEWISRYGTPCHLITDRGMQFMSQKLKEFARMCGIQLKHTTSYHPQSNGKIERFHRTLKTAISSHNYIRWTERLPSVLLGLRSSIYGSSDFSIAQMVFGKTIRLPGEFFQDSQQSIDRDDLIKNLQKDMSSLQPMKSRINRNPNVFIHKDLQSCSHVFIRKDRVKKPLEPAYEGPFKVLKRTVKYFTVMVKGKEDNVSLDRLKPAYLLEESYPEDDDRRQQPGIQLDLHPSKARTQKVHFEEPQKTRSGR</sequence>
<feature type="domain" description="Reverse transcriptase" evidence="10">
    <location>
        <begin position="1322"/>
        <end position="1499"/>
    </location>
</feature>
<dbReference type="Proteomes" id="UP001235939">
    <property type="component" value="Chromosome 21"/>
</dbReference>
<evidence type="ECO:0000256" key="6">
    <source>
        <dbReference type="ARBA" id="ARBA00022801"/>
    </source>
</evidence>
<keyword evidence="4" id="KW-0540">Nuclease</keyword>
<feature type="non-terminal residue" evidence="12">
    <location>
        <position position="1"/>
    </location>
</feature>
<name>A0ABY6LR83_9ARAC</name>
<dbReference type="Pfam" id="PF00665">
    <property type="entry name" value="rve"/>
    <property type="match status" value="2"/>
</dbReference>
<evidence type="ECO:0000259" key="10">
    <source>
        <dbReference type="PROSITE" id="PS50878"/>
    </source>
</evidence>
<dbReference type="CDD" id="cd01647">
    <property type="entry name" value="RT_LTR"/>
    <property type="match status" value="4"/>
</dbReference>
<dbReference type="InterPro" id="IPR036397">
    <property type="entry name" value="RNaseH_sf"/>
</dbReference>
<dbReference type="SUPFAM" id="SSF50630">
    <property type="entry name" value="Acid proteases"/>
    <property type="match status" value="1"/>
</dbReference>
<dbReference type="PROSITE" id="PS50878">
    <property type="entry name" value="RT_POL"/>
    <property type="match status" value="3"/>
</dbReference>
<feature type="compositionally biased region" description="Basic and acidic residues" evidence="9">
    <location>
        <begin position="3134"/>
        <end position="3146"/>
    </location>
</feature>
<evidence type="ECO:0000256" key="2">
    <source>
        <dbReference type="ARBA" id="ARBA00022679"/>
    </source>
</evidence>
<dbReference type="CDD" id="cd09274">
    <property type="entry name" value="RNase_HI_RT_Ty3"/>
    <property type="match status" value="3"/>
</dbReference>
<feature type="domain" description="Integrase catalytic" evidence="11">
    <location>
        <begin position="1800"/>
        <end position="1912"/>
    </location>
</feature>
<keyword evidence="3" id="KW-0548">Nucleotidyltransferase</keyword>
<feature type="domain" description="Reverse transcriptase" evidence="10">
    <location>
        <begin position="540"/>
        <end position="722"/>
    </location>
</feature>
<organism evidence="12 13">
    <name type="scientific">Cordylochernes scorpioides</name>
    <dbReference type="NCBI Taxonomy" id="51811"/>
    <lineage>
        <taxon>Eukaryota</taxon>
        <taxon>Metazoa</taxon>
        <taxon>Ecdysozoa</taxon>
        <taxon>Arthropoda</taxon>
        <taxon>Chelicerata</taxon>
        <taxon>Arachnida</taxon>
        <taxon>Pseudoscorpiones</taxon>
        <taxon>Cheliferoidea</taxon>
        <taxon>Chernetidae</taxon>
        <taxon>Cordylochernes</taxon>
    </lineage>
</organism>
<dbReference type="InterPro" id="IPR041373">
    <property type="entry name" value="RT_RNaseH"/>
</dbReference>
<dbReference type="PANTHER" id="PTHR37984">
    <property type="entry name" value="PROTEIN CBG26694"/>
    <property type="match status" value="1"/>
</dbReference>
<dbReference type="InterPro" id="IPR055469">
    <property type="entry name" value="DUF7041"/>
</dbReference>
<dbReference type="Pfam" id="PF17919">
    <property type="entry name" value="RT_RNaseH_2"/>
    <property type="match status" value="1"/>
</dbReference>
<reference evidence="12 13" key="1">
    <citation type="submission" date="2022-01" db="EMBL/GenBank/DDBJ databases">
        <title>A chromosomal length assembly of Cordylochernes scorpioides.</title>
        <authorList>
            <person name="Zeh D."/>
            <person name="Zeh J."/>
        </authorList>
    </citation>
    <scope>NUCLEOTIDE SEQUENCE [LARGE SCALE GENOMIC DNA]</scope>
    <source>
        <strain evidence="12">IN4F17</strain>
        <tissue evidence="12">Whole Body</tissue>
    </source>
</reference>
<feature type="region of interest" description="Disordered" evidence="9">
    <location>
        <begin position="2288"/>
        <end position="2320"/>
    </location>
</feature>
<keyword evidence="5" id="KW-0255">Endonuclease</keyword>
<keyword evidence="2" id="KW-0808">Transferase</keyword>
<dbReference type="Gene3D" id="3.30.70.270">
    <property type="match status" value="5"/>
</dbReference>
<evidence type="ECO:0000256" key="5">
    <source>
        <dbReference type="ARBA" id="ARBA00022759"/>
    </source>
</evidence>
<dbReference type="InterPro" id="IPR050951">
    <property type="entry name" value="Retrovirus_Pol_polyprotein"/>
</dbReference>
<dbReference type="PROSITE" id="PS50994">
    <property type="entry name" value="INTEGRASE"/>
    <property type="match status" value="2"/>
</dbReference>
<evidence type="ECO:0000259" key="11">
    <source>
        <dbReference type="PROSITE" id="PS50994"/>
    </source>
</evidence>
<dbReference type="CDD" id="cd05481">
    <property type="entry name" value="retropepsin_like_LTR_1"/>
    <property type="match status" value="2"/>
</dbReference>
<dbReference type="SUPFAM" id="SSF56672">
    <property type="entry name" value="DNA/RNA polymerases"/>
    <property type="match status" value="4"/>
</dbReference>
<dbReference type="Gene3D" id="2.40.70.10">
    <property type="entry name" value="Acid Proteases"/>
    <property type="match status" value="1"/>
</dbReference>